<dbReference type="OrthoDB" id="7861987at2"/>
<keyword evidence="1" id="KW-1133">Transmembrane helix</keyword>
<name>A0A4R2RFY0_9RHOB</name>
<evidence type="ECO:0000313" key="3">
    <source>
        <dbReference type="Proteomes" id="UP000295050"/>
    </source>
</evidence>
<keyword evidence="1" id="KW-0812">Transmembrane</keyword>
<dbReference type="Proteomes" id="UP000295050">
    <property type="component" value="Unassembled WGS sequence"/>
</dbReference>
<keyword evidence="1" id="KW-0472">Membrane</keyword>
<evidence type="ECO:0000313" key="2">
    <source>
        <dbReference type="EMBL" id="TCP58521.1"/>
    </source>
</evidence>
<reference evidence="2 3" key="1">
    <citation type="submission" date="2019-03" db="EMBL/GenBank/DDBJ databases">
        <title>Genomic Encyclopedia of Type Strains, Phase IV (KMG-IV): sequencing the most valuable type-strain genomes for metagenomic binning, comparative biology and taxonomic classification.</title>
        <authorList>
            <person name="Goeker M."/>
        </authorList>
    </citation>
    <scope>NUCLEOTIDE SEQUENCE [LARGE SCALE GENOMIC DNA]</scope>
    <source>
        <strain evidence="2 3">DSM 24766</strain>
    </source>
</reference>
<dbReference type="EMBL" id="SLXU01000023">
    <property type="protein sequence ID" value="TCP58521.1"/>
    <property type="molecule type" value="Genomic_DNA"/>
</dbReference>
<evidence type="ECO:0000256" key="1">
    <source>
        <dbReference type="SAM" id="Phobius"/>
    </source>
</evidence>
<proteinExistence type="predicted"/>
<comment type="caution">
    <text evidence="2">The sequence shown here is derived from an EMBL/GenBank/DDBJ whole genome shotgun (WGS) entry which is preliminary data.</text>
</comment>
<accession>A0A4R2RFY0</accession>
<feature type="transmembrane region" description="Helical" evidence="1">
    <location>
        <begin position="41"/>
        <end position="61"/>
    </location>
</feature>
<protein>
    <submittedName>
        <fullName evidence="2">Uncharacterized protein</fullName>
    </submittedName>
</protein>
<gene>
    <name evidence="2" type="ORF">EV663_12323</name>
</gene>
<keyword evidence="3" id="KW-1185">Reference proteome</keyword>
<dbReference type="RefSeq" id="WP_132953137.1">
    <property type="nucleotide sequence ID" value="NZ_SLXU01000023.1"/>
</dbReference>
<organism evidence="2 3">
    <name type="scientific">Rhodovulum bhavnagarense</name>
    <dbReference type="NCBI Taxonomy" id="992286"/>
    <lineage>
        <taxon>Bacteria</taxon>
        <taxon>Pseudomonadati</taxon>
        <taxon>Pseudomonadota</taxon>
        <taxon>Alphaproteobacteria</taxon>
        <taxon>Rhodobacterales</taxon>
        <taxon>Paracoccaceae</taxon>
        <taxon>Rhodovulum</taxon>
    </lineage>
</organism>
<sequence length="118" mass="13186">MSKFDVKVLGAKPPKRPEGVFKRLVRCISGTIKAVLLRPGMIVLAGASGFVVFIGTPHVGWEYQCRHPMRGYGSCNSVAWCAYYGVQGRRIEIPEYGERCQVITFLPLDWNQLIEGVL</sequence>
<dbReference type="AlphaFoldDB" id="A0A4R2RFY0"/>